<evidence type="ECO:0000313" key="3">
    <source>
        <dbReference type="Proteomes" id="UP001236500"/>
    </source>
</evidence>
<gene>
    <name evidence="2" type="ORF">PVT68_03095</name>
</gene>
<dbReference type="SUPFAM" id="SSF52540">
    <property type="entry name" value="P-loop containing nucleoside triphosphate hydrolases"/>
    <property type="match status" value="1"/>
</dbReference>
<evidence type="ECO:0000256" key="1">
    <source>
        <dbReference type="SAM" id="Coils"/>
    </source>
</evidence>
<feature type="coiled-coil region" evidence="1">
    <location>
        <begin position="323"/>
        <end position="378"/>
    </location>
</feature>
<dbReference type="Proteomes" id="UP001236500">
    <property type="component" value="Chromosome"/>
</dbReference>
<accession>A0ABY8NEE6</accession>
<evidence type="ECO:0008006" key="4">
    <source>
        <dbReference type="Google" id="ProtNLM"/>
    </source>
</evidence>
<organism evidence="2 3">
    <name type="scientific">Microbulbifer bruguierae</name>
    <dbReference type="NCBI Taxonomy" id="3029061"/>
    <lineage>
        <taxon>Bacteria</taxon>
        <taxon>Pseudomonadati</taxon>
        <taxon>Pseudomonadota</taxon>
        <taxon>Gammaproteobacteria</taxon>
        <taxon>Cellvibrionales</taxon>
        <taxon>Microbulbiferaceae</taxon>
        <taxon>Microbulbifer</taxon>
    </lineage>
</organism>
<sequence>MDRPKEVKPGVGPSSTGDRSHERTAIIVLGMHRSGTSAWTRCLNLIGADLPRHVFGVASGNETGHWEAEKLIEFNNELLKVCGSRWDDWRPINFDSLPRGQLDSYKIKLEKIIREEFGSSDLILIKDPRICRLADIYIDVLSSMGIEPRIVIPYRDPLAVVESLKKRDGMTDHFSVALWLRHLLDAERFSAGKKRVFVSYDELISDTDSIIDDVRYHLELEGTNVDHMTRSEISKFLSPSLRHHMVSIEKIDALPILLSWAKVIYVQLTETRSGESPKFRVTLKNIRADFDKVCETLGDVFFFELQERERKYSTQVHEQARTVDRYKENLVSCELDLKKIQEQIFEKERELATCKERIILLSKENEKYGAELEQARSRTLAKLVSRIKQHFIKVAGKYRWVK</sequence>
<proteinExistence type="predicted"/>
<dbReference type="Gene3D" id="3.40.50.300">
    <property type="entry name" value="P-loop containing nucleotide triphosphate hydrolases"/>
    <property type="match status" value="1"/>
</dbReference>
<evidence type="ECO:0000313" key="2">
    <source>
        <dbReference type="EMBL" id="WGL17295.1"/>
    </source>
</evidence>
<dbReference type="InterPro" id="IPR014556">
    <property type="entry name" value="UCP029407"/>
</dbReference>
<protein>
    <recommendedName>
        <fullName evidence="4">Sulfotransferase domain-containing protein</fullName>
    </recommendedName>
</protein>
<name>A0ABY8NEE6_9GAMM</name>
<keyword evidence="3" id="KW-1185">Reference proteome</keyword>
<dbReference type="RefSeq" id="WP_280321141.1">
    <property type="nucleotide sequence ID" value="NZ_CP118605.1"/>
</dbReference>
<reference evidence="2 3" key="1">
    <citation type="submission" date="2023-02" db="EMBL/GenBank/DDBJ databases">
        <title>Description and genomic characterization of Microbulbifer bruguierae sp. nov., isolated from the sediment of mangrove plant Bruguiera sexangula.</title>
        <authorList>
            <person name="Long M."/>
        </authorList>
    </citation>
    <scope>NUCLEOTIDE SEQUENCE [LARGE SCALE GENOMIC DNA]</scope>
    <source>
        <strain evidence="2 3">H12</strain>
    </source>
</reference>
<keyword evidence="1" id="KW-0175">Coiled coil</keyword>
<dbReference type="PIRSF" id="PIRSF029407">
    <property type="entry name" value="UCP029407"/>
    <property type="match status" value="1"/>
</dbReference>
<dbReference type="InterPro" id="IPR027417">
    <property type="entry name" value="P-loop_NTPase"/>
</dbReference>
<dbReference type="EMBL" id="CP118605">
    <property type="protein sequence ID" value="WGL17295.1"/>
    <property type="molecule type" value="Genomic_DNA"/>
</dbReference>